<dbReference type="Pfam" id="PF13041">
    <property type="entry name" value="PPR_2"/>
    <property type="match status" value="2"/>
</dbReference>
<dbReference type="PANTHER" id="PTHR47926">
    <property type="entry name" value="PENTATRICOPEPTIDE REPEAT-CONTAINING PROTEIN"/>
    <property type="match status" value="1"/>
</dbReference>
<dbReference type="SUPFAM" id="SSF48452">
    <property type="entry name" value="TPR-like"/>
    <property type="match status" value="1"/>
</dbReference>
<dbReference type="InterPro" id="IPR011990">
    <property type="entry name" value="TPR-like_helical_dom_sf"/>
</dbReference>
<evidence type="ECO:0000313" key="5">
    <source>
        <dbReference type="Proteomes" id="UP001141806"/>
    </source>
</evidence>
<dbReference type="GO" id="GO:0008270">
    <property type="term" value="F:zinc ion binding"/>
    <property type="evidence" value="ECO:0007669"/>
    <property type="project" value="InterPro"/>
</dbReference>
<dbReference type="InterPro" id="IPR046848">
    <property type="entry name" value="E_motif"/>
</dbReference>
<dbReference type="AlphaFoldDB" id="A0A9Q0QYM1"/>
<evidence type="ECO:0000256" key="1">
    <source>
        <dbReference type="ARBA" id="ARBA00022737"/>
    </source>
</evidence>
<dbReference type="Pfam" id="PF14432">
    <property type="entry name" value="DYW_deaminase"/>
    <property type="match status" value="1"/>
</dbReference>
<organism evidence="4 5">
    <name type="scientific">Protea cynaroides</name>
    <dbReference type="NCBI Taxonomy" id="273540"/>
    <lineage>
        <taxon>Eukaryota</taxon>
        <taxon>Viridiplantae</taxon>
        <taxon>Streptophyta</taxon>
        <taxon>Embryophyta</taxon>
        <taxon>Tracheophyta</taxon>
        <taxon>Spermatophyta</taxon>
        <taxon>Magnoliopsida</taxon>
        <taxon>Proteales</taxon>
        <taxon>Proteaceae</taxon>
        <taxon>Protea</taxon>
    </lineage>
</organism>
<dbReference type="GO" id="GO:0003723">
    <property type="term" value="F:RNA binding"/>
    <property type="evidence" value="ECO:0007669"/>
    <property type="project" value="InterPro"/>
</dbReference>
<evidence type="ECO:0000259" key="3">
    <source>
        <dbReference type="Pfam" id="PF14432"/>
    </source>
</evidence>
<feature type="repeat" description="PPR" evidence="2">
    <location>
        <begin position="319"/>
        <end position="353"/>
    </location>
</feature>
<evidence type="ECO:0000313" key="4">
    <source>
        <dbReference type="EMBL" id="KAJ4976500.1"/>
    </source>
</evidence>
<proteinExistence type="predicted"/>
<dbReference type="Pfam" id="PF20431">
    <property type="entry name" value="E_motif"/>
    <property type="match status" value="1"/>
</dbReference>
<accession>A0A9Q0QYM1</accession>
<dbReference type="Pfam" id="PF01535">
    <property type="entry name" value="PPR"/>
    <property type="match status" value="3"/>
</dbReference>
<evidence type="ECO:0000256" key="2">
    <source>
        <dbReference type="PROSITE-ProRule" id="PRU00708"/>
    </source>
</evidence>
<dbReference type="OrthoDB" id="185373at2759"/>
<keyword evidence="5" id="KW-1185">Reference proteome</keyword>
<dbReference type="GO" id="GO:0009451">
    <property type="term" value="P:RNA modification"/>
    <property type="evidence" value="ECO:0007669"/>
    <property type="project" value="InterPro"/>
</dbReference>
<dbReference type="PANTHER" id="PTHR47926:SF463">
    <property type="entry name" value="PENTATRICOPEPTIDE REPEAT-CONTAINING PROTEIN"/>
    <property type="match status" value="1"/>
</dbReference>
<dbReference type="FunFam" id="1.25.40.10:FF:000366">
    <property type="entry name" value="Pentatricopeptide (PPR) repeat-containing protein"/>
    <property type="match status" value="1"/>
</dbReference>
<dbReference type="InterPro" id="IPR046849">
    <property type="entry name" value="E2_motif"/>
</dbReference>
<feature type="repeat" description="PPR" evidence="2">
    <location>
        <begin position="288"/>
        <end position="318"/>
    </location>
</feature>
<name>A0A9Q0QYM1_9MAGN</name>
<dbReference type="FunFam" id="1.25.40.10:FF:000031">
    <property type="entry name" value="Pentatricopeptide repeat-containing protein mitochondrial"/>
    <property type="match status" value="1"/>
</dbReference>
<dbReference type="InterPro" id="IPR032867">
    <property type="entry name" value="DYW_dom"/>
</dbReference>
<protein>
    <recommendedName>
        <fullName evidence="3">DYW domain-containing protein</fullName>
    </recommendedName>
</protein>
<reference evidence="4" key="1">
    <citation type="journal article" date="2023" name="Plant J.">
        <title>The genome of the king protea, Protea cynaroides.</title>
        <authorList>
            <person name="Chang J."/>
            <person name="Duong T.A."/>
            <person name="Schoeman C."/>
            <person name="Ma X."/>
            <person name="Roodt D."/>
            <person name="Barker N."/>
            <person name="Li Z."/>
            <person name="Van de Peer Y."/>
            <person name="Mizrachi E."/>
        </authorList>
    </citation>
    <scope>NUCLEOTIDE SEQUENCE</scope>
    <source>
        <tissue evidence="4">Young leaves</tissue>
    </source>
</reference>
<feature type="domain" description="DYW" evidence="3">
    <location>
        <begin position="534"/>
        <end position="626"/>
    </location>
</feature>
<comment type="caution">
    <text evidence="4">The sequence shown here is derived from an EMBL/GenBank/DDBJ whole genome shotgun (WGS) entry which is preliminary data.</text>
</comment>
<dbReference type="EMBL" id="JAMYWD010000003">
    <property type="protein sequence ID" value="KAJ4976500.1"/>
    <property type="molecule type" value="Genomic_DNA"/>
</dbReference>
<dbReference type="NCBIfam" id="TIGR00756">
    <property type="entry name" value="PPR"/>
    <property type="match status" value="5"/>
</dbReference>
<dbReference type="InterPro" id="IPR002885">
    <property type="entry name" value="PPR_rpt"/>
</dbReference>
<dbReference type="InterPro" id="IPR046960">
    <property type="entry name" value="PPR_At4g14850-like_plant"/>
</dbReference>
<dbReference type="Proteomes" id="UP001141806">
    <property type="component" value="Unassembled WGS sequence"/>
</dbReference>
<dbReference type="Gene3D" id="1.25.40.10">
    <property type="entry name" value="Tetratricopeptide repeat domain"/>
    <property type="match status" value="5"/>
</dbReference>
<gene>
    <name evidence="4" type="ORF">NE237_001606</name>
</gene>
<keyword evidence="1" id="KW-0677">Repeat</keyword>
<feature type="repeat" description="PPR" evidence="2">
    <location>
        <begin position="186"/>
        <end position="220"/>
    </location>
</feature>
<dbReference type="PROSITE" id="PS51375">
    <property type="entry name" value="PPR"/>
    <property type="match status" value="4"/>
</dbReference>
<dbReference type="FunFam" id="1.25.40.10:FF:000596">
    <property type="entry name" value="Pentatricopeptide repeat-containing protein, mitochondrial"/>
    <property type="match status" value="1"/>
</dbReference>
<feature type="repeat" description="PPR" evidence="2">
    <location>
        <begin position="155"/>
        <end position="185"/>
    </location>
</feature>
<dbReference type="Pfam" id="PF20430">
    <property type="entry name" value="Eplus_motif"/>
    <property type="match status" value="1"/>
</dbReference>
<sequence length="626" mass="70542">MKQVLQIQAQLVTYAPPFLDPNFAAVKLIGICAVHCKLRQAALIFSQLADPNVFAWNAILKAHSYNHNWSYTLHYFNCQLSSPTAPAPDEYTFTSVLKACAGLMAVLDGCKVHAVVVKTSFNFNIFVQNSLIDMYFKFGNSDIAQLLFDEMLVRDVVSWNTLVSGYSLCGNVELARWVFDKMPVKNLVSWSAMMAAYARSGDLEAARQLFDVMPERNVVSWNAMIAGYAQNEKYSNAINLFNEMQKTGNVRPNDVTLISVLSACAHLGAFDLGKWIDRFISRSGMELSLFLGNALVDMYAKCGFIVEARRIFDKMQERDVISWSIIISGLAMHGHAEEAFEYFFEMLDCGVMPNEVTFMGLLSACTHSGLVDKGLKYFNMMDHIYGITPKIEHYGCVVDLLSRSGRLVEAEDLINSMPIEANVIVWGALLGGCRIYGDIERGERVVQRILELDSEHSGSYVYLANVYASVGRLDDAAKCRLNMRENKVMKTPGCSWIEVHNAVHEFFMGDRSHPQSDIIYATISDLMLRMKLAGYKPKTDLIVHSIDEEEKENALSTHSEKLAMAFGLISTSKGTTIRVVKNLRVCNDCHEATKFISRIVEREIIVRDRSRFHHFKDGKCSCNDYW</sequence>